<reference evidence="2" key="1">
    <citation type="journal article" date="2019" name="Int. J. Syst. Evol. Microbiol.">
        <title>The Global Catalogue of Microorganisms (GCM) 10K type strain sequencing project: providing services to taxonomists for standard genome sequencing and annotation.</title>
        <authorList>
            <consortium name="The Broad Institute Genomics Platform"/>
            <consortium name="The Broad Institute Genome Sequencing Center for Infectious Disease"/>
            <person name="Wu L."/>
            <person name="Ma J."/>
        </authorList>
    </citation>
    <scope>NUCLEOTIDE SEQUENCE [LARGE SCALE GENOMIC DNA]</scope>
    <source>
        <strain evidence="2">CCUG 61696</strain>
    </source>
</reference>
<keyword evidence="2" id="KW-1185">Reference proteome</keyword>
<dbReference type="Gene3D" id="3.40.50.12780">
    <property type="entry name" value="N-terminal domain of ligase-like"/>
    <property type="match status" value="1"/>
</dbReference>
<organism evidence="1 2">
    <name type="scientific">Methylopila musalis</name>
    <dbReference type="NCBI Taxonomy" id="1134781"/>
    <lineage>
        <taxon>Bacteria</taxon>
        <taxon>Pseudomonadati</taxon>
        <taxon>Pseudomonadota</taxon>
        <taxon>Alphaproteobacteria</taxon>
        <taxon>Hyphomicrobiales</taxon>
        <taxon>Methylopilaceae</taxon>
        <taxon>Methylopila</taxon>
    </lineage>
</organism>
<sequence>MPPDGRDHARLSAAFRWNLPARFSIAEAICDRWAATEPDRPALLLKRPGAALAPVSYGEIRAASQALAAALHRRGLRRGDPAARLRPQGA</sequence>
<dbReference type="EMBL" id="JBHTMX010000352">
    <property type="protein sequence ID" value="MFD1333815.1"/>
    <property type="molecule type" value="Genomic_DNA"/>
</dbReference>
<accession>A0ABW3ZBV1</accession>
<protein>
    <submittedName>
        <fullName evidence="1">AMP-dependent synthetase</fullName>
    </submittedName>
</protein>
<dbReference type="Proteomes" id="UP001597171">
    <property type="component" value="Unassembled WGS sequence"/>
</dbReference>
<gene>
    <name evidence="1" type="ORF">ACFQ4O_17560</name>
</gene>
<proteinExistence type="predicted"/>
<evidence type="ECO:0000313" key="2">
    <source>
        <dbReference type="Proteomes" id="UP001597171"/>
    </source>
</evidence>
<name>A0ABW3ZBV1_9HYPH</name>
<comment type="caution">
    <text evidence="1">The sequence shown here is derived from an EMBL/GenBank/DDBJ whole genome shotgun (WGS) entry which is preliminary data.</text>
</comment>
<dbReference type="InterPro" id="IPR042099">
    <property type="entry name" value="ANL_N_sf"/>
</dbReference>
<feature type="non-terminal residue" evidence="1">
    <location>
        <position position="90"/>
    </location>
</feature>
<dbReference type="SUPFAM" id="SSF56801">
    <property type="entry name" value="Acetyl-CoA synthetase-like"/>
    <property type="match status" value="1"/>
</dbReference>
<evidence type="ECO:0000313" key="1">
    <source>
        <dbReference type="EMBL" id="MFD1333815.1"/>
    </source>
</evidence>